<evidence type="ECO:0000313" key="2">
    <source>
        <dbReference type="Proteomes" id="UP001611494"/>
    </source>
</evidence>
<accession>A0ABW7W266</accession>
<reference evidence="1 2" key="1">
    <citation type="submission" date="2024-10" db="EMBL/GenBank/DDBJ databases">
        <title>The Natural Products Discovery Center: Release of the First 8490 Sequenced Strains for Exploring Actinobacteria Biosynthetic Diversity.</title>
        <authorList>
            <person name="Kalkreuter E."/>
            <person name="Kautsar S.A."/>
            <person name="Yang D."/>
            <person name="Bader C.D."/>
            <person name="Teijaro C.N."/>
            <person name="Fluegel L."/>
            <person name="Davis C.M."/>
            <person name="Simpson J.R."/>
            <person name="Lauterbach L."/>
            <person name="Steele A.D."/>
            <person name="Gui C."/>
            <person name="Meng S."/>
            <person name="Li G."/>
            <person name="Viehrig K."/>
            <person name="Ye F."/>
            <person name="Su P."/>
            <person name="Kiefer A.F."/>
            <person name="Nichols A."/>
            <person name="Cepeda A.J."/>
            <person name="Yan W."/>
            <person name="Fan B."/>
            <person name="Jiang Y."/>
            <person name="Adhikari A."/>
            <person name="Zheng C.-J."/>
            <person name="Schuster L."/>
            <person name="Cowan T.M."/>
            <person name="Smanski M.J."/>
            <person name="Chevrette M.G."/>
            <person name="De Carvalho L.P.S."/>
            <person name="Shen B."/>
        </authorList>
    </citation>
    <scope>NUCLEOTIDE SEQUENCE [LARGE SCALE GENOMIC DNA]</scope>
    <source>
        <strain evidence="1 2">NPDC019377</strain>
    </source>
</reference>
<name>A0ABW7W266_9NOCA</name>
<gene>
    <name evidence="1" type="ORF">ACH49Z_22650</name>
</gene>
<comment type="caution">
    <text evidence="1">The sequence shown here is derived from an EMBL/GenBank/DDBJ whole genome shotgun (WGS) entry which is preliminary data.</text>
</comment>
<organism evidence="1 2">
    <name type="scientific">Nocardia testacea</name>
    <dbReference type="NCBI Taxonomy" id="248551"/>
    <lineage>
        <taxon>Bacteria</taxon>
        <taxon>Bacillati</taxon>
        <taxon>Actinomycetota</taxon>
        <taxon>Actinomycetes</taxon>
        <taxon>Mycobacteriales</taxon>
        <taxon>Nocardiaceae</taxon>
        <taxon>Nocardia</taxon>
    </lineage>
</organism>
<proteinExistence type="predicted"/>
<evidence type="ECO:0000313" key="1">
    <source>
        <dbReference type="EMBL" id="MFI2232654.1"/>
    </source>
</evidence>
<dbReference type="RefSeq" id="WP_397064432.1">
    <property type="nucleotide sequence ID" value="NZ_JBIRYL010000008.1"/>
</dbReference>
<dbReference type="Proteomes" id="UP001611494">
    <property type="component" value="Unassembled WGS sequence"/>
</dbReference>
<keyword evidence="2" id="KW-1185">Reference proteome</keyword>
<sequence length="298" mass="34119">MIDSATTGNFGAVLIDWDSYDFPVFRPLDRFDEAEHLRYMAAHDLIESYLSKSMIIFVREESLRLVNYLHGIGTAMQRDGRVAPTDADGLNIRDAIAAHVLAVANAYFVYREQRREQAKQLSEQRDDDTWDQVKIHLDALYEGCAAYRWLVESRNALVHLDLMGTVLLRLSIATSREPMIELRLARRTILQTRNMNQRNMAAYREELESLSDDPAVLDLLKEVLPVIAETDKQVRKAMYPANVLGDAATTVRELIGRFHGQEGTYCLQTGPGFTEEHRIPQHIRLSVEVLEFARTYPH</sequence>
<protein>
    <submittedName>
        <fullName evidence="1">Uncharacterized protein</fullName>
    </submittedName>
</protein>
<dbReference type="EMBL" id="JBIRYL010000008">
    <property type="protein sequence ID" value="MFI2232654.1"/>
    <property type="molecule type" value="Genomic_DNA"/>
</dbReference>